<evidence type="ECO:0000259" key="10">
    <source>
        <dbReference type="Pfam" id="PF07730"/>
    </source>
</evidence>
<evidence type="ECO:0000313" key="12">
    <source>
        <dbReference type="Proteomes" id="UP000663937"/>
    </source>
</evidence>
<dbReference type="PANTHER" id="PTHR24421">
    <property type="entry name" value="NITRATE/NITRITE SENSOR PROTEIN NARX-RELATED"/>
    <property type="match status" value="1"/>
</dbReference>
<evidence type="ECO:0000256" key="1">
    <source>
        <dbReference type="ARBA" id="ARBA00000085"/>
    </source>
</evidence>
<dbReference type="Gene3D" id="3.30.565.10">
    <property type="entry name" value="Histidine kinase-like ATPase, C-terminal domain"/>
    <property type="match status" value="1"/>
</dbReference>
<keyword evidence="8" id="KW-0902">Two-component regulatory system</keyword>
<dbReference type="Pfam" id="PF07730">
    <property type="entry name" value="HisKA_3"/>
    <property type="match status" value="1"/>
</dbReference>
<reference evidence="11" key="1">
    <citation type="submission" date="2021-03" db="EMBL/GenBank/DDBJ databases">
        <title>Pengzhenrongella sicca gen. nov., sp. nov., a new member of suborder Micrococcineae isolated from High-Arctic tundra soil.</title>
        <authorList>
            <person name="Peng F."/>
        </authorList>
    </citation>
    <scope>NUCLEOTIDE SEQUENCE</scope>
    <source>
        <strain evidence="11">LRZ-2</strain>
    </source>
</reference>
<evidence type="ECO:0000313" key="11">
    <source>
        <dbReference type="EMBL" id="QTE30500.1"/>
    </source>
</evidence>
<evidence type="ECO:0000256" key="9">
    <source>
        <dbReference type="SAM" id="Phobius"/>
    </source>
</evidence>
<evidence type="ECO:0000256" key="3">
    <source>
        <dbReference type="ARBA" id="ARBA00022553"/>
    </source>
</evidence>
<dbReference type="EMBL" id="CP071868">
    <property type="protein sequence ID" value="QTE30500.1"/>
    <property type="molecule type" value="Genomic_DNA"/>
</dbReference>
<gene>
    <name evidence="11" type="ORF">J4E96_05850</name>
</gene>
<keyword evidence="9" id="KW-1133">Transmembrane helix</keyword>
<evidence type="ECO:0000256" key="6">
    <source>
        <dbReference type="ARBA" id="ARBA00022777"/>
    </source>
</evidence>
<feature type="transmembrane region" description="Helical" evidence="9">
    <location>
        <begin position="16"/>
        <end position="36"/>
    </location>
</feature>
<evidence type="ECO:0000256" key="4">
    <source>
        <dbReference type="ARBA" id="ARBA00022679"/>
    </source>
</evidence>
<dbReference type="CDD" id="cd16917">
    <property type="entry name" value="HATPase_UhpB-NarQ-NarX-like"/>
    <property type="match status" value="1"/>
</dbReference>
<feature type="domain" description="Signal transduction histidine kinase subgroup 3 dimerisation and phosphoacceptor" evidence="10">
    <location>
        <begin position="197"/>
        <end position="275"/>
    </location>
</feature>
<dbReference type="GO" id="GO:0005524">
    <property type="term" value="F:ATP binding"/>
    <property type="evidence" value="ECO:0007669"/>
    <property type="project" value="UniProtKB-KW"/>
</dbReference>
<dbReference type="SUPFAM" id="SSF55874">
    <property type="entry name" value="ATPase domain of HSP90 chaperone/DNA topoisomerase II/histidine kinase"/>
    <property type="match status" value="1"/>
</dbReference>
<keyword evidence="3" id="KW-0597">Phosphoprotein</keyword>
<evidence type="ECO:0000256" key="8">
    <source>
        <dbReference type="ARBA" id="ARBA00023012"/>
    </source>
</evidence>
<dbReference type="GO" id="GO:0016020">
    <property type="term" value="C:membrane"/>
    <property type="evidence" value="ECO:0007669"/>
    <property type="project" value="InterPro"/>
</dbReference>
<sequence>MWLQSPDENRELRRQSLLIAGLCAVSDMILLGLALSAGDATDALSSPLTWIAVGVVLLADLALALPARTAGGVAVLHGVVRCASAALLWQATGIQDIGTGNSTGLAVAGYRAGAWTAGRRSWVALSALALGMTGAQLIQDGEITLGAVFTTVTNTVLPWLIGRHTTGRAGYIEQVERAAADHQRETEERTMKALVTERGAIARDLHDTISHHVSAIGIHAAAGRLALAAPDPAVDTGAPASPRRPREAATRALHQVETSSQAAMTDLRRMLDLLAGESSDGVRQPGLAELGALVDGSRRAGLDVALDVQGLRPSELPQSLQLSAYRIIQEILTNALRHGDGDLALSIQRRDGMLSIRAVNAISVSATSTAGSGHGLDGIRRRAEVFGGNCSIGPDLRARTWQTHVELPLETS</sequence>
<dbReference type="InterPro" id="IPR036890">
    <property type="entry name" value="HATPase_C_sf"/>
</dbReference>
<dbReference type="Proteomes" id="UP000663937">
    <property type="component" value="Chromosome"/>
</dbReference>
<organism evidence="11 12">
    <name type="scientific">Pengzhenrongella sicca</name>
    <dbReference type="NCBI Taxonomy" id="2819238"/>
    <lineage>
        <taxon>Bacteria</taxon>
        <taxon>Bacillati</taxon>
        <taxon>Actinomycetota</taxon>
        <taxon>Actinomycetes</taxon>
        <taxon>Micrococcales</taxon>
        <taxon>Pengzhenrongella</taxon>
    </lineage>
</organism>
<dbReference type="InterPro" id="IPR050482">
    <property type="entry name" value="Sensor_HK_TwoCompSys"/>
</dbReference>
<keyword evidence="5" id="KW-0547">Nucleotide-binding</keyword>
<protein>
    <recommendedName>
        <fullName evidence="2">histidine kinase</fullName>
        <ecNumber evidence="2">2.7.13.3</ecNumber>
    </recommendedName>
</protein>
<dbReference type="GO" id="GO:0046983">
    <property type="term" value="F:protein dimerization activity"/>
    <property type="evidence" value="ECO:0007669"/>
    <property type="project" value="InterPro"/>
</dbReference>
<keyword evidence="12" id="KW-1185">Reference proteome</keyword>
<dbReference type="KEGG" id="psic:J4E96_05850"/>
<dbReference type="Gene3D" id="1.20.5.1930">
    <property type="match status" value="1"/>
</dbReference>
<dbReference type="GO" id="GO:0000155">
    <property type="term" value="F:phosphorelay sensor kinase activity"/>
    <property type="evidence" value="ECO:0007669"/>
    <property type="project" value="InterPro"/>
</dbReference>
<proteinExistence type="predicted"/>
<name>A0A8A4ZEU2_9MICO</name>
<keyword evidence="6" id="KW-0418">Kinase</keyword>
<evidence type="ECO:0000256" key="5">
    <source>
        <dbReference type="ARBA" id="ARBA00022741"/>
    </source>
</evidence>
<feature type="transmembrane region" description="Helical" evidence="9">
    <location>
        <begin position="48"/>
        <end position="67"/>
    </location>
</feature>
<dbReference type="RefSeq" id="WP_227424838.1">
    <property type="nucleotide sequence ID" value="NZ_CP071868.1"/>
</dbReference>
<dbReference type="PANTHER" id="PTHR24421:SF10">
    <property type="entry name" value="NITRATE_NITRITE SENSOR PROTEIN NARQ"/>
    <property type="match status" value="1"/>
</dbReference>
<keyword evidence="4" id="KW-0808">Transferase</keyword>
<comment type="catalytic activity">
    <reaction evidence="1">
        <text>ATP + protein L-histidine = ADP + protein N-phospho-L-histidine.</text>
        <dbReference type="EC" id="2.7.13.3"/>
    </reaction>
</comment>
<dbReference type="InterPro" id="IPR011712">
    <property type="entry name" value="Sig_transdc_His_kin_sub3_dim/P"/>
</dbReference>
<dbReference type="EC" id="2.7.13.3" evidence="2"/>
<keyword evidence="7" id="KW-0067">ATP-binding</keyword>
<dbReference type="AlphaFoldDB" id="A0A8A4ZEU2"/>
<accession>A0A8A4ZEU2</accession>
<keyword evidence="9" id="KW-0472">Membrane</keyword>
<evidence type="ECO:0000256" key="7">
    <source>
        <dbReference type="ARBA" id="ARBA00022840"/>
    </source>
</evidence>
<evidence type="ECO:0000256" key="2">
    <source>
        <dbReference type="ARBA" id="ARBA00012438"/>
    </source>
</evidence>
<keyword evidence="9" id="KW-0812">Transmembrane</keyword>